<dbReference type="InterPro" id="IPR037118">
    <property type="entry name" value="Val-tRNA_synth_C_sf"/>
</dbReference>
<evidence type="ECO:0000256" key="8">
    <source>
        <dbReference type="ARBA" id="ARBA00023054"/>
    </source>
</evidence>
<dbReference type="AlphaFoldDB" id="A0A0B5FFW1"/>
<dbReference type="PROSITE" id="PS00178">
    <property type="entry name" value="AA_TRNA_LIGASE_I"/>
    <property type="match status" value="1"/>
</dbReference>
<dbReference type="Gene3D" id="3.90.740.10">
    <property type="entry name" value="Valyl/Leucyl/Isoleucyl-tRNA synthetase, editing domain"/>
    <property type="match status" value="1"/>
</dbReference>
<feature type="domain" description="Methionyl/Valyl/Leucyl/Isoleucyl-tRNA synthetase anticodon-binding" evidence="14">
    <location>
        <begin position="609"/>
        <end position="757"/>
    </location>
</feature>
<keyword evidence="7 12" id="KW-0648">Protein biosynthesis</keyword>
<dbReference type="HOGENOM" id="CLU_001493_0_2_7"/>
<dbReference type="GO" id="GO:0005524">
    <property type="term" value="F:ATP binding"/>
    <property type="evidence" value="ECO:0007669"/>
    <property type="project" value="UniProtKB-UniRule"/>
</dbReference>
<evidence type="ECO:0000256" key="7">
    <source>
        <dbReference type="ARBA" id="ARBA00022917"/>
    </source>
</evidence>
<proteinExistence type="inferred from homology"/>
<evidence type="ECO:0000256" key="2">
    <source>
        <dbReference type="ARBA" id="ARBA00011245"/>
    </source>
</evidence>
<comment type="similarity">
    <text evidence="11 12">Belongs to the class-I aminoacyl-tRNA synthetase family. ValS type 1 subfamily.</text>
</comment>
<dbReference type="GO" id="GO:0002161">
    <property type="term" value="F:aminoacyl-tRNA deacylase activity"/>
    <property type="evidence" value="ECO:0007669"/>
    <property type="project" value="InterPro"/>
</dbReference>
<comment type="subunit">
    <text evidence="2 12">Monomer.</text>
</comment>
<dbReference type="Pfam" id="PF10458">
    <property type="entry name" value="Val_tRNA-synt_C"/>
    <property type="match status" value="1"/>
</dbReference>
<dbReference type="PANTHER" id="PTHR11946:SF93">
    <property type="entry name" value="VALINE--TRNA LIGASE, CHLOROPLASTIC_MITOCHONDRIAL 2"/>
    <property type="match status" value="1"/>
</dbReference>
<comment type="domain">
    <text evidence="12">The C-terminal coiled-coil domain is crucial for aminoacylation activity.</text>
</comment>
<keyword evidence="17" id="KW-1185">Reference proteome</keyword>
<dbReference type="FunFam" id="1.10.730.10:FF:000014">
    <property type="entry name" value="Valine--tRNA ligase"/>
    <property type="match status" value="1"/>
</dbReference>
<dbReference type="GO" id="GO:0006438">
    <property type="term" value="P:valyl-tRNA aminoacylation"/>
    <property type="evidence" value="ECO:0007669"/>
    <property type="project" value="UniProtKB-UniRule"/>
</dbReference>
<dbReference type="Pfam" id="PF00133">
    <property type="entry name" value="tRNA-synt_1"/>
    <property type="match status" value="1"/>
</dbReference>
<dbReference type="InterPro" id="IPR013155">
    <property type="entry name" value="M/V/L/I-tRNA-synth_anticd-bd"/>
</dbReference>
<dbReference type="FunFam" id="3.90.740.10:FF:000005">
    <property type="entry name" value="Valine--tRNA ligase, mitochondrial"/>
    <property type="match status" value="1"/>
</dbReference>
<dbReference type="Gene3D" id="1.10.287.380">
    <property type="entry name" value="Valyl-tRNA synthetase, C-terminal domain"/>
    <property type="match status" value="1"/>
</dbReference>
<dbReference type="RefSeq" id="WP_040200853.1">
    <property type="nucleotide sequence ID" value="NZ_CP010311.1"/>
</dbReference>
<dbReference type="InterPro" id="IPR033705">
    <property type="entry name" value="Anticodon_Ia_Val"/>
</dbReference>
<evidence type="ECO:0000256" key="11">
    <source>
        <dbReference type="ARBA" id="ARBA00060830"/>
    </source>
</evidence>
<sequence length="886" mass="101641">MEPMLPKGYEPTEVEDKWYQRWESDRCFHADENSPRPHYSIVIPPPNVTGVLHMGHALNNTLQDVLARWKRMTGHEVLWMPGTDHAGIATQNVVEKQLAQQGQDRHELGREEFVRRVWQWREESGGQIINQLKRLGASCDWERERFTMDEGLSKAVREVFVRLYEDKLIYRDNRLINWCPRCHTALSDLEVEHADKKGHFWHLRYPVKDSDRTLVVATTRPETMLGDTAVAVHPDDERYADLVGKSIMLPLVNREIPIIFDEYVDSEFGSGAVKITPAHDFNDFEIGKRHGLEFINIFDESGRINENGGPYQGQDRMEARKAVVTDLEAAGLLEKIEDHKLAVGECYRCKTVIEPYMSKQWYVKVGPLAEEAIRAVQQGETRIVPQQWEKTYYEWMFNIQDWCISRQIWWGHRIPAWFCGACGEITVSREDASVCAHCGSSDISQETDVLDTWFSSALWPFSTMGWPEQTETLKKFYPTSCLVTGFDILFFWVARMMMMGLRFMDQVPFKEVYIHALVRDAQGQKMSKSKGNVIDPLTIIDEYGADAFRFTLSAFAAMGRDIKLSTDRISGYKAFANKLWNAARFTLMNLEGFDPKDVNLDQLELSQADQWILARLAQTARDTNAALADYKFNDAANILYAFTWHNFCDWYIELSKGDLYGDDVQSRRRAQSVLYVVLEQLLRLLHPIMPFITEEIWQCLPGERPTSYLMQADYPTGAPYAAFGDEGPARMELLMEVIRAIRNIRGEMDVAPSRRITAVLDIRNEGDAQVVREGQDYIRSLAGLEDLQFGVGIERPEKAATQVAGEIEVLLPMAGLIDVEEEEKRLAKEIAKVQKDVDFFTKKLSNEKFVANAPPAVLEKDRGKLADAREKLAILQQSLERVQGWK</sequence>
<keyword evidence="5 12" id="KW-0547">Nucleotide-binding</keyword>
<dbReference type="GO" id="GO:0005829">
    <property type="term" value="C:cytosol"/>
    <property type="evidence" value="ECO:0007669"/>
    <property type="project" value="TreeGrafter"/>
</dbReference>
<dbReference type="EC" id="6.1.1.9" evidence="12"/>
<evidence type="ECO:0000259" key="13">
    <source>
        <dbReference type="Pfam" id="PF00133"/>
    </source>
</evidence>
<evidence type="ECO:0000313" key="16">
    <source>
        <dbReference type="EMBL" id="AJF07012.1"/>
    </source>
</evidence>
<evidence type="ECO:0000256" key="3">
    <source>
        <dbReference type="ARBA" id="ARBA00022490"/>
    </source>
</evidence>
<dbReference type="NCBIfam" id="NF004349">
    <property type="entry name" value="PRK05729.1"/>
    <property type="match status" value="1"/>
</dbReference>
<evidence type="ECO:0000256" key="10">
    <source>
        <dbReference type="ARBA" id="ARBA00047552"/>
    </source>
</evidence>
<dbReference type="Gene3D" id="1.10.730.10">
    <property type="entry name" value="Isoleucyl-tRNA Synthetase, Domain 1"/>
    <property type="match status" value="1"/>
</dbReference>
<dbReference type="FunFam" id="3.40.50.620:FF:000032">
    <property type="entry name" value="Valine--tRNA ligase"/>
    <property type="match status" value="1"/>
</dbReference>
<protein>
    <recommendedName>
        <fullName evidence="12">Valine--tRNA ligase</fullName>
        <ecNumber evidence="12">6.1.1.9</ecNumber>
    </recommendedName>
    <alternativeName>
        <fullName evidence="12">Valyl-tRNA synthetase</fullName>
        <shortName evidence="12">ValRS</shortName>
    </alternativeName>
</protein>
<dbReference type="PANTHER" id="PTHR11946">
    <property type="entry name" value="VALYL-TRNA SYNTHETASES"/>
    <property type="match status" value="1"/>
</dbReference>
<dbReference type="SUPFAM" id="SSF52374">
    <property type="entry name" value="Nucleotidylyl transferase"/>
    <property type="match status" value="1"/>
</dbReference>
<dbReference type="InterPro" id="IPR019499">
    <property type="entry name" value="Val-tRNA_synth_tRNA-bd"/>
</dbReference>
<feature type="short sequence motif" description="'KMSKS' region" evidence="12">
    <location>
        <begin position="525"/>
        <end position="529"/>
    </location>
</feature>
<keyword evidence="4 12" id="KW-0436">Ligase</keyword>
<dbReference type="HAMAP" id="MF_02004">
    <property type="entry name" value="Val_tRNA_synth_type1"/>
    <property type="match status" value="1"/>
</dbReference>
<dbReference type="GO" id="GO:0004832">
    <property type="term" value="F:valine-tRNA ligase activity"/>
    <property type="evidence" value="ECO:0007669"/>
    <property type="project" value="UniProtKB-UniRule"/>
</dbReference>
<evidence type="ECO:0000256" key="4">
    <source>
        <dbReference type="ARBA" id="ARBA00022598"/>
    </source>
</evidence>
<evidence type="ECO:0000259" key="14">
    <source>
        <dbReference type="Pfam" id="PF08264"/>
    </source>
</evidence>
<feature type="binding site" evidence="12">
    <location>
        <position position="528"/>
    </location>
    <ligand>
        <name>ATP</name>
        <dbReference type="ChEBI" id="CHEBI:30616"/>
    </ligand>
</feature>
<dbReference type="NCBIfam" id="TIGR00422">
    <property type="entry name" value="valS"/>
    <property type="match status" value="1"/>
</dbReference>
<dbReference type="InterPro" id="IPR002303">
    <property type="entry name" value="Valyl-tRNA_ligase"/>
</dbReference>
<evidence type="ECO:0000256" key="1">
    <source>
        <dbReference type="ARBA" id="ARBA00004496"/>
    </source>
</evidence>
<keyword evidence="8 12" id="KW-0175">Coiled coil</keyword>
<comment type="function">
    <text evidence="12">Catalyzes the attachment of valine to tRNA(Val). As ValRS can inadvertently accommodate and process structurally similar amino acids such as threonine, to avoid such errors, it has a 'posttransfer' editing activity that hydrolyzes mischarged Thr-tRNA(Val) in a tRNA-dependent manner.</text>
</comment>
<dbReference type="CDD" id="cd07962">
    <property type="entry name" value="Anticodon_Ia_Val"/>
    <property type="match status" value="1"/>
</dbReference>
<dbReference type="InterPro" id="IPR014729">
    <property type="entry name" value="Rossmann-like_a/b/a_fold"/>
</dbReference>
<dbReference type="InterPro" id="IPR010978">
    <property type="entry name" value="tRNA-bd_arm"/>
</dbReference>
<dbReference type="FunFam" id="3.40.50.620:FF:000098">
    <property type="entry name" value="Valine--tRNA ligase"/>
    <property type="match status" value="1"/>
</dbReference>
<dbReference type="Pfam" id="PF08264">
    <property type="entry name" value="Anticodon_1"/>
    <property type="match status" value="1"/>
</dbReference>
<feature type="domain" description="Aminoacyl-tRNA synthetase class Ia" evidence="13">
    <location>
        <begin position="17"/>
        <end position="565"/>
    </location>
</feature>
<dbReference type="SUPFAM" id="SSF46589">
    <property type="entry name" value="tRNA-binding arm"/>
    <property type="match status" value="1"/>
</dbReference>
<dbReference type="InterPro" id="IPR009008">
    <property type="entry name" value="Val/Leu/Ile-tRNA-synth_edit"/>
</dbReference>
<dbReference type="Gene3D" id="3.40.50.620">
    <property type="entry name" value="HUPs"/>
    <property type="match status" value="2"/>
</dbReference>
<evidence type="ECO:0000259" key="15">
    <source>
        <dbReference type="Pfam" id="PF10458"/>
    </source>
</evidence>
<reference evidence="16 17" key="1">
    <citation type="journal article" date="2015" name="Genome Announc.">
        <title>Genomes of Geoalkalibacter ferrihydriticus Z-0531T and Geoalkalibacter subterraneus Red1T, Two Haloalkaliphilic Metal-Reducing Deltaproteobacteria.</title>
        <authorList>
            <person name="Badalamenti J.P."/>
            <person name="Krajmalnik-Brown R."/>
            <person name="Torres C.I."/>
            <person name="Bond D.R."/>
        </authorList>
    </citation>
    <scope>NUCLEOTIDE SEQUENCE [LARGE SCALE GENOMIC DNA]</scope>
    <source>
        <strain evidence="16 17">Red1</strain>
    </source>
</reference>
<dbReference type="InterPro" id="IPR009080">
    <property type="entry name" value="tRNAsynth_Ia_anticodon-bd"/>
</dbReference>
<name>A0A0B5FFW1_9BACT</name>
<keyword evidence="9 12" id="KW-0030">Aminoacyl-tRNA synthetase</keyword>
<feature type="domain" description="Valyl-tRNA synthetase tRNA-binding arm" evidence="15">
    <location>
        <begin position="818"/>
        <end position="881"/>
    </location>
</feature>
<dbReference type="CDD" id="cd00817">
    <property type="entry name" value="ValRS_core"/>
    <property type="match status" value="1"/>
</dbReference>
<comment type="subcellular location">
    <subcellularLocation>
        <location evidence="1 12">Cytoplasm</location>
    </subcellularLocation>
</comment>
<gene>
    <name evidence="12" type="primary">valS</name>
    <name evidence="16" type="ORF">GSUB_11175</name>
</gene>
<dbReference type="EMBL" id="CP010311">
    <property type="protein sequence ID" value="AJF07012.1"/>
    <property type="molecule type" value="Genomic_DNA"/>
</dbReference>
<dbReference type="InterPro" id="IPR002300">
    <property type="entry name" value="aa-tRNA-synth_Ia"/>
</dbReference>
<feature type="coiled-coil region" evidence="12">
    <location>
        <begin position="816"/>
        <end position="878"/>
    </location>
</feature>
<organism evidence="16 17">
    <name type="scientific">Geoalkalibacter subterraneus</name>
    <dbReference type="NCBI Taxonomy" id="483547"/>
    <lineage>
        <taxon>Bacteria</taxon>
        <taxon>Pseudomonadati</taxon>
        <taxon>Thermodesulfobacteriota</taxon>
        <taxon>Desulfuromonadia</taxon>
        <taxon>Desulfuromonadales</taxon>
        <taxon>Geoalkalibacteraceae</taxon>
        <taxon>Geoalkalibacter</taxon>
    </lineage>
</organism>
<dbReference type="FunFam" id="1.10.287.380:FF:000001">
    <property type="entry name" value="Valine--tRNA ligase"/>
    <property type="match status" value="1"/>
</dbReference>
<evidence type="ECO:0000256" key="12">
    <source>
        <dbReference type="HAMAP-Rule" id="MF_02004"/>
    </source>
</evidence>
<dbReference type="STRING" id="483547.GSUB_11175"/>
<dbReference type="SUPFAM" id="SSF47323">
    <property type="entry name" value="Anticodon-binding domain of a subclass of class I aminoacyl-tRNA synthetases"/>
    <property type="match status" value="1"/>
</dbReference>
<comment type="domain">
    <text evidence="12">ValRS has two distinct active sites: one for aminoacylation and one for editing. The misactivated threonine is translocated from the active site to the editing site.</text>
</comment>
<evidence type="ECO:0000256" key="6">
    <source>
        <dbReference type="ARBA" id="ARBA00022840"/>
    </source>
</evidence>
<evidence type="ECO:0000256" key="5">
    <source>
        <dbReference type="ARBA" id="ARBA00022741"/>
    </source>
</evidence>
<dbReference type="Proteomes" id="UP000035036">
    <property type="component" value="Chromosome"/>
</dbReference>
<evidence type="ECO:0000313" key="17">
    <source>
        <dbReference type="Proteomes" id="UP000035036"/>
    </source>
</evidence>
<dbReference type="PRINTS" id="PR00986">
    <property type="entry name" value="TRNASYNTHVAL"/>
</dbReference>
<dbReference type="KEGG" id="gsb:GSUB_11175"/>
<accession>A0A0B5FFW1</accession>
<feature type="short sequence motif" description="'HIGH' region" evidence="12">
    <location>
        <begin position="46"/>
        <end position="56"/>
    </location>
</feature>
<dbReference type="SUPFAM" id="SSF50677">
    <property type="entry name" value="ValRS/IleRS/LeuRS editing domain"/>
    <property type="match status" value="1"/>
</dbReference>
<comment type="catalytic activity">
    <reaction evidence="10 12">
        <text>tRNA(Val) + L-valine + ATP = L-valyl-tRNA(Val) + AMP + diphosphate</text>
        <dbReference type="Rhea" id="RHEA:10704"/>
        <dbReference type="Rhea" id="RHEA-COMP:9672"/>
        <dbReference type="Rhea" id="RHEA-COMP:9708"/>
        <dbReference type="ChEBI" id="CHEBI:30616"/>
        <dbReference type="ChEBI" id="CHEBI:33019"/>
        <dbReference type="ChEBI" id="CHEBI:57762"/>
        <dbReference type="ChEBI" id="CHEBI:78442"/>
        <dbReference type="ChEBI" id="CHEBI:78537"/>
        <dbReference type="ChEBI" id="CHEBI:456215"/>
        <dbReference type="EC" id="6.1.1.9"/>
    </reaction>
</comment>
<evidence type="ECO:0000256" key="9">
    <source>
        <dbReference type="ARBA" id="ARBA00023146"/>
    </source>
</evidence>
<keyword evidence="6 12" id="KW-0067">ATP-binding</keyword>
<keyword evidence="3 12" id="KW-0963">Cytoplasm</keyword>
<dbReference type="InterPro" id="IPR001412">
    <property type="entry name" value="aa-tRNA-synth_I_CS"/>
</dbReference>
<dbReference type="OrthoDB" id="9810365at2"/>